<organismHost>
    <name type="scientific">Paramecium bursaria</name>
    <dbReference type="NCBI Taxonomy" id="74790"/>
</organismHost>
<keyword evidence="1" id="KW-1133">Transmembrane helix</keyword>
<accession>A7IU29</accession>
<keyword evidence="1" id="KW-0472">Membrane</keyword>
<reference evidence="2 3" key="1">
    <citation type="journal article" date="2007" name="Virology">
        <title>Sequence and annotation of the 314-kb MT325 and the 321-kb FR483 viruses that infect Chlorella Pbi.</title>
        <authorList>
            <person name="Fitzgerald L.A."/>
            <person name="Graves M.V."/>
            <person name="Li X."/>
            <person name="Feldblyum T."/>
            <person name="Hartigan J."/>
            <person name="Van Etten J.L."/>
        </authorList>
    </citation>
    <scope>NUCLEOTIDE SEQUENCE [LARGE SCALE GENOMIC DNA]</scope>
    <source>
        <strain evidence="2 3">MT325</strain>
    </source>
</reference>
<keyword evidence="1" id="KW-0812">Transmembrane</keyword>
<dbReference type="EMBL" id="DQ491001">
    <property type="protein sequence ID" value="ABT13853.1"/>
    <property type="molecule type" value="Genomic_DNA"/>
</dbReference>
<feature type="transmembrane region" description="Helical" evidence="1">
    <location>
        <begin position="131"/>
        <end position="148"/>
    </location>
</feature>
<evidence type="ECO:0000256" key="1">
    <source>
        <dbReference type="SAM" id="Phobius"/>
    </source>
</evidence>
<evidence type="ECO:0000313" key="3">
    <source>
        <dbReference type="Proteomes" id="UP000246715"/>
    </source>
</evidence>
<proteinExistence type="predicted"/>
<gene>
    <name evidence="2" type="primary">M299R</name>
    <name evidence="2" type="ORF">MT325_M299R</name>
</gene>
<evidence type="ECO:0000313" key="2">
    <source>
        <dbReference type="EMBL" id="ABT13853.1"/>
    </source>
</evidence>
<protein>
    <submittedName>
        <fullName evidence="2">Uncharacterized protein M299R</fullName>
    </submittedName>
</protein>
<name>A7IU29_PBCVM</name>
<sequence>MTTITYETEYLPPPQLVLPDINEVMSSVQTPAGNDNFLNLPYVPVPKAFENVGSFELNNLTTAKDIATLQNKVNKDAEMMYQQSTVRGMTLRNSVQDMREAITGIFSDLYKNNMNVSVGDLFTKDNRLRGLGLLLVLASLSYILFITFG</sequence>
<dbReference type="Proteomes" id="UP000246715">
    <property type="component" value="Segment"/>
</dbReference>
<organism evidence="2 3">
    <name type="scientific">Paramecium bursaria Chlorella virus MT325</name>
    <name type="common">PBCV-MT325</name>
    <dbReference type="NCBI Taxonomy" id="346932"/>
    <lineage>
        <taxon>Viruses</taxon>
        <taxon>Varidnaviria</taxon>
        <taxon>Bamfordvirae</taxon>
        <taxon>Nucleocytoviricota</taxon>
        <taxon>Megaviricetes</taxon>
        <taxon>Algavirales</taxon>
        <taxon>Phycodnaviridae</taxon>
        <taxon>Chlorovirus</taxon>
        <taxon>Chlorovirus conductrix</taxon>
        <taxon>Paramecium bursaria Chlorella virus A1</taxon>
    </lineage>
</organism>